<keyword evidence="4" id="KW-1134">Transmembrane beta strand</keyword>
<evidence type="ECO:0000256" key="4">
    <source>
        <dbReference type="ARBA" id="ARBA00022452"/>
    </source>
</evidence>
<dbReference type="Gene3D" id="2.60.40.2610">
    <property type="entry name" value="Outer membrane usher protein FimD, plug domain"/>
    <property type="match status" value="1"/>
</dbReference>
<dbReference type="PANTHER" id="PTHR30451">
    <property type="entry name" value="OUTER MEMBRANE USHER PROTEIN"/>
    <property type="match status" value="1"/>
</dbReference>
<evidence type="ECO:0000256" key="5">
    <source>
        <dbReference type="ARBA" id="ARBA00022692"/>
    </source>
</evidence>
<evidence type="ECO:0000256" key="9">
    <source>
        <dbReference type="SAM" id="MobiDB-lite"/>
    </source>
</evidence>
<evidence type="ECO:0000313" key="13">
    <source>
        <dbReference type="EMBL" id="CAJ0821223.1"/>
    </source>
</evidence>
<dbReference type="Pfam" id="PF13954">
    <property type="entry name" value="PapC_N"/>
    <property type="match status" value="1"/>
</dbReference>
<dbReference type="InterPro" id="IPR025885">
    <property type="entry name" value="PapC_N"/>
</dbReference>
<dbReference type="Gene3D" id="3.10.20.410">
    <property type="match status" value="1"/>
</dbReference>
<feature type="signal peptide" evidence="10">
    <location>
        <begin position="1"/>
        <end position="36"/>
    </location>
</feature>
<dbReference type="Pfam" id="PF00577">
    <property type="entry name" value="Usher"/>
    <property type="match status" value="2"/>
</dbReference>
<evidence type="ECO:0000256" key="1">
    <source>
        <dbReference type="ARBA" id="ARBA00004571"/>
    </source>
</evidence>
<dbReference type="InterPro" id="IPR043142">
    <property type="entry name" value="PapC-like_C_sf"/>
</dbReference>
<evidence type="ECO:0000256" key="7">
    <source>
        <dbReference type="ARBA" id="ARBA00023136"/>
    </source>
</evidence>
<evidence type="ECO:0000256" key="6">
    <source>
        <dbReference type="ARBA" id="ARBA00022729"/>
    </source>
</evidence>
<keyword evidence="3" id="KW-0813">Transport</keyword>
<keyword evidence="14" id="KW-1185">Reference proteome</keyword>
<dbReference type="InterPro" id="IPR037224">
    <property type="entry name" value="PapC_N_sf"/>
</dbReference>
<keyword evidence="6 10" id="KW-0732">Signal</keyword>
<dbReference type="InterPro" id="IPR042186">
    <property type="entry name" value="FimD_plug_dom"/>
</dbReference>
<feature type="domain" description="PapC N-terminal" evidence="12">
    <location>
        <begin position="52"/>
        <end position="204"/>
    </location>
</feature>
<sequence length="924" mass="97872">MLSRDAMTKHARALGLPRGYVLSAMIAAALAPKAYAEPTETDAAPAASGTVTFDPDFFPKGTTSQVDISRFEKSGYITPGTYRADVVLNQQWRAREDVTFATEPGSQETQLCLDAQSLSRYGVDVWKVAMAAAEGKAERLPEGRFCAPLSRYIPDATVSFDMGSQELTLTVPQIYEQRNARGYVDPSQWDAGTTAATVSYNANAYTNNGGTNYSSGYLGLNAALHKGSWHVYHQGALNVSSQGGSGYQSAATYLQHDLPAWREQLTAGDLFTSGELFDSVRVRGVRLATEDRMLPQSQRGFAPVVRGVAETNARVVVRQNGYLIYETNAAPGPFVIDDLYPTGYGGDFHVEVIEADGRVKRFVVPFSTVTQLLRPGIDRWSATVGKVNGLNLQDAPNILQGTYQRGLSNILTAYGGVTLASGYRSVLAGSAVNTDVGAFSLDVTQAHQSVSGQPSSDGVSVRVGYNKNIVNTGTNLAVAAYRYSTSGFVGLSDMVAVRDAAARGLPTDTVLRQRSRVDLNLAQSLGDKAGSLNVSASMRNYWAGGGSQLDYTIGYSNRWRNLTYSITAQRTRESIANVGRWGDFNQIPGAIDSPSPTIDSRWDTRLFFTVSIPLGSKPTSPTLSGTYNQSHRDGNSSQVSLSGNAGEDQRIGYGLTAGRNDGSSALSANTRYNGAYGQVGANYSQGNGYRQVGVGASGGLVVHGGGVTFAPTLGDTIGLVYAPDAAGARVQNGQGAVVDRKGYAVVSNLNPYELNTITLDPKGMAAGAELKSTTVSVAPRAGSVVKLTYETKAGRAVIIDSQKPDGQPLPFGAEVVDDQGTNVGVVGQASRVIATGLLASGALTVRWGEGAENSCRINVTLPDKPAASGFERFDAVCEPAAPVVQPVNLSKAFSQAPQPHGAMLTKARFSSMRSTPSPRTEMQG</sequence>
<keyword evidence="8" id="KW-0998">Cell outer membrane</keyword>
<comment type="subcellular location">
    <subcellularLocation>
        <location evidence="1">Cell outer membrane</location>
        <topology evidence="1">Multi-pass membrane protein</topology>
    </subcellularLocation>
</comment>
<evidence type="ECO:0000259" key="11">
    <source>
        <dbReference type="Pfam" id="PF13953"/>
    </source>
</evidence>
<evidence type="ECO:0000313" key="14">
    <source>
        <dbReference type="Proteomes" id="UP001189757"/>
    </source>
</evidence>
<protein>
    <submittedName>
        <fullName evidence="13">Outer membrane usher protein HtrE</fullName>
    </submittedName>
</protein>
<proteinExistence type="inferred from homology"/>
<evidence type="ECO:0000259" key="12">
    <source>
        <dbReference type="Pfam" id="PF13954"/>
    </source>
</evidence>
<name>A0ABN9JQL6_9RALS</name>
<dbReference type="Pfam" id="PF13953">
    <property type="entry name" value="PapC_C"/>
    <property type="match status" value="1"/>
</dbReference>
<feature type="domain" description="PapC-like C-terminal" evidence="11">
    <location>
        <begin position="799"/>
        <end position="862"/>
    </location>
</feature>
<evidence type="ECO:0000256" key="8">
    <source>
        <dbReference type="ARBA" id="ARBA00023237"/>
    </source>
</evidence>
<feature type="chain" id="PRO_5045076560" evidence="10">
    <location>
        <begin position="37"/>
        <end position="924"/>
    </location>
</feature>
<evidence type="ECO:0000256" key="2">
    <source>
        <dbReference type="ARBA" id="ARBA00008064"/>
    </source>
</evidence>
<comment type="similarity">
    <text evidence="2">Belongs to the fimbrial export usher family.</text>
</comment>
<dbReference type="Proteomes" id="UP001189757">
    <property type="component" value="Unassembled WGS sequence"/>
</dbReference>
<dbReference type="EMBL" id="CATZLL010000017">
    <property type="protein sequence ID" value="CAJ0821223.1"/>
    <property type="molecule type" value="Genomic_DNA"/>
</dbReference>
<dbReference type="Gene3D" id="2.60.40.3110">
    <property type="match status" value="1"/>
</dbReference>
<keyword evidence="5" id="KW-0812">Transmembrane</keyword>
<reference evidence="13 14" key="1">
    <citation type="submission" date="2023-07" db="EMBL/GenBank/DDBJ databases">
        <authorList>
            <person name="Peeters C."/>
        </authorList>
    </citation>
    <scope>NUCLEOTIDE SEQUENCE [LARGE SCALE GENOMIC DNA]</scope>
    <source>
        <strain evidence="13 14">LMG 18101</strain>
    </source>
</reference>
<dbReference type="Gene3D" id="2.60.40.2070">
    <property type="match status" value="1"/>
</dbReference>
<evidence type="ECO:0000256" key="3">
    <source>
        <dbReference type="ARBA" id="ARBA00022448"/>
    </source>
</evidence>
<feature type="region of interest" description="Disordered" evidence="9">
    <location>
        <begin position="619"/>
        <end position="644"/>
    </location>
</feature>
<keyword evidence="7" id="KW-0472">Membrane</keyword>
<dbReference type="RefSeq" id="WP_199030231.1">
    <property type="nucleotide sequence ID" value="NZ_CATZLL010000017.1"/>
</dbReference>
<dbReference type="InterPro" id="IPR025949">
    <property type="entry name" value="PapC-like_C"/>
</dbReference>
<gene>
    <name evidence="13" type="primary">htrE</name>
    <name evidence="13" type="ORF">LMG18101_04554</name>
</gene>
<dbReference type="SUPFAM" id="SSF141729">
    <property type="entry name" value="FimD N-terminal domain-like"/>
    <property type="match status" value="1"/>
</dbReference>
<organism evidence="13 14">
    <name type="scientific">Ralstonia flaminis</name>
    <dbReference type="NCBI Taxonomy" id="3058597"/>
    <lineage>
        <taxon>Bacteria</taxon>
        <taxon>Pseudomonadati</taxon>
        <taxon>Pseudomonadota</taxon>
        <taxon>Betaproteobacteria</taxon>
        <taxon>Burkholderiales</taxon>
        <taxon>Burkholderiaceae</taxon>
        <taxon>Ralstonia</taxon>
    </lineage>
</organism>
<evidence type="ECO:0000256" key="10">
    <source>
        <dbReference type="SAM" id="SignalP"/>
    </source>
</evidence>
<comment type="caution">
    <text evidence="13">The sequence shown here is derived from an EMBL/GenBank/DDBJ whole genome shotgun (WGS) entry which is preliminary data.</text>
</comment>
<dbReference type="InterPro" id="IPR000015">
    <property type="entry name" value="Fimb_usher"/>
</dbReference>
<feature type="compositionally biased region" description="Polar residues" evidence="9">
    <location>
        <begin position="619"/>
        <end position="643"/>
    </location>
</feature>
<accession>A0ABN9JQL6</accession>
<dbReference type="PANTHER" id="PTHR30451:SF20">
    <property type="entry name" value="FIMBRIAE USHER"/>
    <property type="match status" value="1"/>
</dbReference>